<dbReference type="EMBL" id="CACRZD030000005">
    <property type="protein sequence ID" value="CAA6659977.1"/>
    <property type="molecule type" value="Genomic_DNA"/>
</dbReference>
<feature type="compositionally biased region" description="Basic residues" evidence="1">
    <location>
        <begin position="13"/>
        <end position="24"/>
    </location>
</feature>
<proteinExistence type="predicted"/>
<dbReference type="Proteomes" id="UP001189122">
    <property type="component" value="Unassembled WGS sequence"/>
</dbReference>
<organism evidence="2">
    <name type="scientific">Spirodela intermedia</name>
    <name type="common">Intermediate duckweed</name>
    <dbReference type="NCBI Taxonomy" id="51605"/>
    <lineage>
        <taxon>Eukaryota</taxon>
        <taxon>Viridiplantae</taxon>
        <taxon>Streptophyta</taxon>
        <taxon>Embryophyta</taxon>
        <taxon>Tracheophyta</taxon>
        <taxon>Spermatophyta</taxon>
        <taxon>Magnoliopsida</taxon>
        <taxon>Liliopsida</taxon>
        <taxon>Araceae</taxon>
        <taxon>Lemnoideae</taxon>
        <taxon>Spirodela</taxon>
    </lineage>
</organism>
<dbReference type="EMBL" id="LR743592">
    <property type="protein sequence ID" value="CAA2620228.1"/>
    <property type="molecule type" value="Genomic_DNA"/>
</dbReference>
<dbReference type="AlphaFoldDB" id="A0A7I8IPT2"/>
<gene>
    <name evidence="2" type="ORF">SI7747_05006397</name>
</gene>
<protein>
    <submittedName>
        <fullName evidence="2">Uncharacterized protein</fullName>
    </submittedName>
</protein>
<sequence>MVGRTSVASGGGRFKRPRRGGARG</sequence>
<feature type="region of interest" description="Disordered" evidence="1">
    <location>
        <begin position="1"/>
        <end position="24"/>
    </location>
</feature>
<name>A0A7I8IPT2_SPIIN</name>
<evidence type="ECO:0000256" key="1">
    <source>
        <dbReference type="SAM" id="MobiDB-lite"/>
    </source>
</evidence>
<keyword evidence="3" id="KW-1185">Reference proteome</keyword>
<evidence type="ECO:0000313" key="2">
    <source>
        <dbReference type="EMBL" id="CAA2620228.1"/>
    </source>
</evidence>
<accession>A0A7I8IPT2</accession>
<reference evidence="2 3" key="1">
    <citation type="submission" date="2019-12" db="EMBL/GenBank/DDBJ databases">
        <authorList>
            <person name="Scholz U."/>
            <person name="Mascher M."/>
            <person name="Fiebig A."/>
        </authorList>
    </citation>
    <scope>NUCLEOTIDE SEQUENCE</scope>
</reference>
<evidence type="ECO:0000313" key="3">
    <source>
        <dbReference type="Proteomes" id="UP001189122"/>
    </source>
</evidence>